<dbReference type="Proteomes" id="UP000247540">
    <property type="component" value="Unassembled WGS sequence"/>
</dbReference>
<dbReference type="OrthoDB" id="6999246at2"/>
<comment type="similarity">
    <text evidence="1">Belongs to the peptidase S49 family.</text>
</comment>
<dbReference type="CDD" id="cd07022">
    <property type="entry name" value="S49_Sppa_36K_type"/>
    <property type="match status" value="1"/>
</dbReference>
<dbReference type="GO" id="GO:0008236">
    <property type="term" value="F:serine-type peptidase activity"/>
    <property type="evidence" value="ECO:0007669"/>
    <property type="project" value="UniProtKB-KW"/>
</dbReference>
<dbReference type="SUPFAM" id="SSF52096">
    <property type="entry name" value="ClpP/crotonase"/>
    <property type="match status" value="1"/>
</dbReference>
<comment type="caution">
    <text evidence="6">The sequence shown here is derived from an EMBL/GenBank/DDBJ whole genome shotgun (WGS) entry which is preliminary data.</text>
</comment>
<dbReference type="EMBL" id="QJTC01000002">
    <property type="protein sequence ID" value="PYE79465.1"/>
    <property type="molecule type" value="Genomic_DNA"/>
</dbReference>
<evidence type="ECO:0000256" key="4">
    <source>
        <dbReference type="ARBA" id="ARBA00022825"/>
    </source>
</evidence>
<protein>
    <submittedName>
        <fullName evidence="6">Signal peptide peptidase SppA</fullName>
    </submittedName>
</protein>
<keyword evidence="3" id="KW-0378">Hydrolase</keyword>
<organism evidence="6 7">
    <name type="scientific">Xylophilus ampelinus</name>
    <dbReference type="NCBI Taxonomy" id="54067"/>
    <lineage>
        <taxon>Bacteria</taxon>
        <taxon>Pseudomonadati</taxon>
        <taxon>Pseudomonadota</taxon>
        <taxon>Betaproteobacteria</taxon>
        <taxon>Burkholderiales</taxon>
        <taxon>Xylophilus</taxon>
    </lineage>
</organism>
<sequence>MKLLDVLTAPWAIQPDKLLEIQGIYATHLRGEKIDIAGVEARIGRPLVSQREESYPVIDGVAVIAVDGVIAKRMNLFMEISGGSSSQLIERDIRAALEDTAVHSIVLAIDSPGGTVDGTQALGDAVFAARAVKPVVALASGMMASAAYWIGSAAQQIYIADRTTAVGSIGVVSTHVDVSGAEAQKGVRTTEVFAGKFKRIESQYGPLSESGRATMQERMDHLYGLFVETVANNRGVAVERVLADMADGRIFIGQQAIDAGLVDGVSTLDALVQQLNRDNATRAAPGARLGAPRAGAARITANPTTRSISMPMSREQLAADHPDLVEALLSEGAAAGAAAERARIQAVEGASLPGHESLIASLKFDGTTTGPGAAAAVVAAERQARAAQAAALANDAPQVLPNGAPPAVDASAAAAAAGGAGAKSRADIDRDAKALMKKTPGLTYVQAIKQINPEA</sequence>
<keyword evidence="7" id="KW-1185">Reference proteome</keyword>
<dbReference type="InterPro" id="IPR033855">
    <property type="entry name" value="Protein_C"/>
</dbReference>
<evidence type="ECO:0000313" key="7">
    <source>
        <dbReference type="Proteomes" id="UP000247540"/>
    </source>
</evidence>
<keyword evidence="2" id="KW-0645">Protease</keyword>
<dbReference type="Pfam" id="PF01343">
    <property type="entry name" value="Peptidase_S49"/>
    <property type="match status" value="1"/>
</dbReference>
<gene>
    <name evidence="6" type="ORF">DFQ15_102198</name>
</gene>
<dbReference type="RefSeq" id="WP_110464429.1">
    <property type="nucleotide sequence ID" value="NZ_JAMOFZ010000001.1"/>
</dbReference>
<dbReference type="NCBIfam" id="TIGR00706">
    <property type="entry name" value="SppA_dom"/>
    <property type="match status" value="1"/>
</dbReference>
<evidence type="ECO:0000313" key="6">
    <source>
        <dbReference type="EMBL" id="PYE79465.1"/>
    </source>
</evidence>
<dbReference type="InterPro" id="IPR004635">
    <property type="entry name" value="Pept_S49_SppA"/>
</dbReference>
<name>A0A318SKK1_9BURK</name>
<accession>A0A318SKK1</accession>
<dbReference type="AlphaFoldDB" id="A0A318SKK1"/>
<dbReference type="PANTHER" id="PTHR42987">
    <property type="entry name" value="PEPTIDASE S49"/>
    <property type="match status" value="1"/>
</dbReference>
<dbReference type="GO" id="GO:0006508">
    <property type="term" value="P:proteolysis"/>
    <property type="evidence" value="ECO:0007669"/>
    <property type="project" value="UniProtKB-KW"/>
</dbReference>
<dbReference type="PANTHER" id="PTHR42987:SF7">
    <property type="entry name" value="SIGNAL PEPTIDE PEPTIDASE SPPA-RELATED"/>
    <property type="match status" value="1"/>
</dbReference>
<dbReference type="InterPro" id="IPR002142">
    <property type="entry name" value="Peptidase_S49"/>
</dbReference>
<evidence type="ECO:0000256" key="2">
    <source>
        <dbReference type="ARBA" id="ARBA00022670"/>
    </source>
</evidence>
<evidence type="ECO:0000256" key="3">
    <source>
        <dbReference type="ARBA" id="ARBA00022801"/>
    </source>
</evidence>
<dbReference type="Gene3D" id="3.90.226.10">
    <property type="entry name" value="2-enoyl-CoA Hydratase, Chain A, domain 1"/>
    <property type="match status" value="1"/>
</dbReference>
<dbReference type="Gene3D" id="6.20.330.10">
    <property type="match status" value="1"/>
</dbReference>
<proteinExistence type="inferred from homology"/>
<feature type="domain" description="Peptidase S49" evidence="5">
    <location>
        <begin position="130"/>
        <end position="278"/>
    </location>
</feature>
<keyword evidence="4" id="KW-0720">Serine protease</keyword>
<evidence type="ECO:0000259" key="5">
    <source>
        <dbReference type="Pfam" id="PF01343"/>
    </source>
</evidence>
<evidence type="ECO:0000256" key="1">
    <source>
        <dbReference type="ARBA" id="ARBA00008683"/>
    </source>
</evidence>
<reference evidence="6 7" key="1">
    <citation type="submission" date="2018-06" db="EMBL/GenBank/DDBJ databases">
        <title>Genomic Encyclopedia of Type Strains, Phase III (KMG-III): the genomes of soil and plant-associated and newly described type strains.</title>
        <authorList>
            <person name="Whitman W."/>
        </authorList>
    </citation>
    <scope>NUCLEOTIDE SEQUENCE [LARGE SCALE GENOMIC DNA]</scope>
    <source>
        <strain evidence="6 7">CECT 7646</strain>
    </source>
</reference>
<dbReference type="InterPro" id="IPR029045">
    <property type="entry name" value="ClpP/crotonase-like_dom_sf"/>
</dbReference>